<sequence>MVLTSTALRVVMMRVHLATGAVLAAVVLHDMVNVAEFAYPAGGSHFDPLIAGAVTIALAAALSLQRQQRRPDPSRVVAQ</sequence>
<proteinExistence type="predicted"/>
<dbReference type="RefSeq" id="WP_285662791.1">
    <property type="nucleotide sequence ID" value="NZ_BSTX01000001.1"/>
</dbReference>
<keyword evidence="1" id="KW-1133">Transmembrane helix</keyword>
<evidence type="ECO:0000313" key="3">
    <source>
        <dbReference type="Proteomes" id="UP001165079"/>
    </source>
</evidence>
<gene>
    <name evidence="2" type="ORF">Afil01_25060</name>
</gene>
<organism evidence="2 3">
    <name type="scientific">Actinorhabdospora filicis</name>
    <dbReference type="NCBI Taxonomy" id="1785913"/>
    <lineage>
        <taxon>Bacteria</taxon>
        <taxon>Bacillati</taxon>
        <taxon>Actinomycetota</taxon>
        <taxon>Actinomycetes</taxon>
        <taxon>Micromonosporales</taxon>
        <taxon>Micromonosporaceae</taxon>
        <taxon>Actinorhabdospora</taxon>
    </lineage>
</organism>
<comment type="caution">
    <text evidence="2">The sequence shown here is derived from an EMBL/GenBank/DDBJ whole genome shotgun (WGS) entry which is preliminary data.</text>
</comment>
<keyword evidence="3" id="KW-1185">Reference proteome</keyword>
<keyword evidence="1" id="KW-0812">Transmembrane</keyword>
<dbReference type="Proteomes" id="UP001165079">
    <property type="component" value="Unassembled WGS sequence"/>
</dbReference>
<feature type="transmembrane region" description="Helical" evidence="1">
    <location>
        <begin position="48"/>
        <end position="65"/>
    </location>
</feature>
<accession>A0A9W6SIH0</accession>
<dbReference type="AlphaFoldDB" id="A0A9W6SIH0"/>
<evidence type="ECO:0000313" key="2">
    <source>
        <dbReference type="EMBL" id="GLZ77699.1"/>
    </source>
</evidence>
<protein>
    <submittedName>
        <fullName evidence="2">Uncharacterized protein</fullName>
    </submittedName>
</protein>
<dbReference type="EMBL" id="BSTX01000001">
    <property type="protein sequence ID" value="GLZ77699.1"/>
    <property type="molecule type" value="Genomic_DNA"/>
</dbReference>
<keyword evidence="1" id="KW-0472">Membrane</keyword>
<reference evidence="2" key="1">
    <citation type="submission" date="2023-03" db="EMBL/GenBank/DDBJ databases">
        <title>Actinorhabdospora filicis NBRC 111898.</title>
        <authorList>
            <person name="Ichikawa N."/>
            <person name="Sato H."/>
            <person name="Tonouchi N."/>
        </authorList>
    </citation>
    <scope>NUCLEOTIDE SEQUENCE</scope>
    <source>
        <strain evidence="2">NBRC 111898</strain>
    </source>
</reference>
<name>A0A9W6SIH0_9ACTN</name>
<evidence type="ECO:0000256" key="1">
    <source>
        <dbReference type="SAM" id="Phobius"/>
    </source>
</evidence>